<dbReference type="GO" id="GO:0003677">
    <property type="term" value="F:DNA binding"/>
    <property type="evidence" value="ECO:0007669"/>
    <property type="project" value="InterPro"/>
</dbReference>
<evidence type="ECO:0000313" key="2">
    <source>
        <dbReference type="EMBL" id="PRM94032.1"/>
    </source>
</evidence>
<dbReference type="EMBL" id="NXGE01000005">
    <property type="protein sequence ID" value="PRM94032.1"/>
    <property type="molecule type" value="Genomic_DNA"/>
</dbReference>
<dbReference type="InterPro" id="IPR009057">
    <property type="entry name" value="Homeodomain-like_sf"/>
</dbReference>
<evidence type="ECO:0000259" key="1">
    <source>
        <dbReference type="Pfam" id="PF02796"/>
    </source>
</evidence>
<dbReference type="InterPro" id="IPR006120">
    <property type="entry name" value="Resolvase_HTH_dom"/>
</dbReference>
<dbReference type="Pfam" id="PF02796">
    <property type="entry name" value="HTH_7"/>
    <property type="match status" value="1"/>
</dbReference>
<feature type="domain" description="Resolvase HTH" evidence="1">
    <location>
        <begin position="7"/>
        <end position="49"/>
    </location>
</feature>
<dbReference type="RefSeq" id="WP_105915799.1">
    <property type="nucleotide sequence ID" value="NZ_NXGE01000005.1"/>
</dbReference>
<sequence>MKYPLLGRPLKLTENQIFQAIKLKHRQSSKQVANKFGVARSTLLRHIAKQKRAS</sequence>
<evidence type="ECO:0000313" key="3">
    <source>
        <dbReference type="Proteomes" id="UP000238281"/>
    </source>
</evidence>
<reference evidence="2 3" key="1">
    <citation type="submission" date="2017-09" db="EMBL/GenBank/DDBJ databases">
        <title>Reassesment of A. cryaerophilus.</title>
        <authorList>
            <person name="Perez-Cataluna A."/>
            <person name="Collado L."/>
            <person name="Salgado O."/>
            <person name="Lefinanco V."/>
            <person name="Figueras M.J."/>
        </authorList>
    </citation>
    <scope>NUCLEOTIDE SEQUENCE [LARGE SCALE GENOMIC DNA]</scope>
    <source>
        <strain evidence="2 3">LMG 10210</strain>
    </source>
</reference>
<dbReference type="AlphaFoldDB" id="A0A2S9T5C8"/>
<dbReference type="GO" id="GO:0000150">
    <property type="term" value="F:DNA strand exchange activity"/>
    <property type="evidence" value="ECO:0007669"/>
    <property type="project" value="InterPro"/>
</dbReference>
<name>A0A2S9T5C8_9BACT</name>
<gene>
    <name evidence="2" type="ORF">CJ673_07830</name>
</gene>
<dbReference type="Proteomes" id="UP000238281">
    <property type="component" value="Unassembled WGS sequence"/>
</dbReference>
<dbReference type="SUPFAM" id="SSF46689">
    <property type="entry name" value="Homeodomain-like"/>
    <property type="match status" value="1"/>
</dbReference>
<accession>A0A2S9T5C8</accession>
<dbReference type="Gene3D" id="1.10.10.60">
    <property type="entry name" value="Homeodomain-like"/>
    <property type="match status" value="1"/>
</dbReference>
<organism evidence="2 3">
    <name type="scientific">Aliarcobacter cryaerophilus</name>
    <dbReference type="NCBI Taxonomy" id="28198"/>
    <lineage>
        <taxon>Bacteria</taxon>
        <taxon>Pseudomonadati</taxon>
        <taxon>Campylobacterota</taxon>
        <taxon>Epsilonproteobacteria</taxon>
        <taxon>Campylobacterales</taxon>
        <taxon>Arcobacteraceae</taxon>
        <taxon>Aliarcobacter</taxon>
    </lineage>
</organism>
<comment type="caution">
    <text evidence="2">The sequence shown here is derived from an EMBL/GenBank/DDBJ whole genome shotgun (WGS) entry which is preliminary data.</text>
</comment>
<protein>
    <recommendedName>
        <fullName evidence="1">Resolvase HTH domain-containing protein</fullName>
    </recommendedName>
</protein>
<proteinExistence type="predicted"/>